<organism evidence="1 2">
    <name type="scientific">Erwinia typographi</name>
    <dbReference type="NCBI Taxonomy" id="371042"/>
    <lineage>
        <taxon>Bacteria</taxon>
        <taxon>Pseudomonadati</taxon>
        <taxon>Pseudomonadota</taxon>
        <taxon>Gammaproteobacteria</taxon>
        <taxon>Enterobacterales</taxon>
        <taxon>Erwiniaceae</taxon>
        <taxon>Erwinia</taxon>
    </lineage>
</organism>
<dbReference type="RefSeq" id="WP_034898491.1">
    <property type="nucleotide sequence ID" value="NZ_JRUQ01000076.1"/>
</dbReference>
<evidence type="ECO:0000313" key="2">
    <source>
        <dbReference type="Proteomes" id="UP000030351"/>
    </source>
</evidence>
<dbReference type="eggNOG" id="ENOG502ZB20">
    <property type="taxonomic scope" value="Bacteria"/>
</dbReference>
<dbReference type="Pfam" id="PF07278">
    <property type="entry name" value="DUF1441"/>
    <property type="match status" value="1"/>
</dbReference>
<accession>A0A0A3YNX2</accession>
<sequence length="170" mass="19276">MSDISKIGDAYNWSVAKIAEAFGMDRKTVRKRLIDANITAADTVRGNPVYALKDVGPALFVSEEFNEPESLHDPSRMDPKSRKDWFQSENERVKLESTLKQLVPADEVHREMASMAKSVLQVLDTWPDRLERDRGWLPEQIAEAQDIIDEMRDVLAGEVNSVGEEEDSDQ</sequence>
<comment type="caution">
    <text evidence="1">The sequence shown here is derived from an EMBL/GenBank/DDBJ whole genome shotgun (WGS) entry which is preliminary data.</text>
</comment>
<keyword evidence="2" id="KW-1185">Reference proteome</keyword>
<evidence type="ECO:0000313" key="1">
    <source>
        <dbReference type="EMBL" id="KGT87234.1"/>
    </source>
</evidence>
<reference evidence="1 2" key="1">
    <citation type="submission" date="2014-10" db="EMBL/GenBank/DDBJ databases">
        <title>Genome sequence of Erwinia typographi M043b.</title>
        <authorList>
            <person name="Chan K.-G."/>
            <person name="Tan W.-S."/>
        </authorList>
    </citation>
    <scope>NUCLEOTIDE SEQUENCE [LARGE SCALE GENOMIC DNA]</scope>
    <source>
        <strain evidence="1 2">M043b</strain>
    </source>
</reference>
<protein>
    <submittedName>
        <fullName evidence="1">Phage terminase smal subunit</fullName>
    </submittedName>
</protein>
<dbReference type="Proteomes" id="UP000030351">
    <property type="component" value="Unassembled WGS sequence"/>
</dbReference>
<name>A0A0A3YNX2_9GAMM</name>
<dbReference type="AlphaFoldDB" id="A0A0A3YNX2"/>
<dbReference type="OrthoDB" id="6119938at2"/>
<gene>
    <name evidence="1" type="ORF">NG99_23720</name>
</gene>
<dbReference type="STRING" id="371042.NG99_23720"/>
<proteinExistence type="predicted"/>
<dbReference type="EMBL" id="JRUQ01000076">
    <property type="protein sequence ID" value="KGT87234.1"/>
    <property type="molecule type" value="Genomic_DNA"/>
</dbReference>
<dbReference type="InterPro" id="IPR009901">
    <property type="entry name" value="Phage_VT1-Sakai_H0025"/>
</dbReference>